<comment type="caution">
    <text evidence="2">The sequence shown here is derived from an EMBL/GenBank/DDBJ whole genome shotgun (WGS) entry which is preliminary data.</text>
</comment>
<name>A0A9K3CSG8_9EUKA</name>
<dbReference type="Proteomes" id="UP000265618">
    <property type="component" value="Unassembled WGS sequence"/>
</dbReference>
<reference evidence="2 3" key="1">
    <citation type="journal article" date="2018" name="PLoS ONE">
        <title>The draft genome of Kipferlia bialata reveals reductive genome evolution in fornicate parasites.</title>
        <authorList>
            <person name="Tanifuji G."/>
            <person name="Takabayashi S."/>
            <person name="Kume K."/>
            <person name="Takagi M."/>
            <person name="Nakayama T."/>
            <person name="Kamikawa R."/>
            <person name="Inagaki Y."/>
            <person name="Hashimoto T."/>
        </authorList>
    </citation>
    <scope>NUCLEOTIDE SEQUENCE [LARGE SCALE GENOMIC DNA]</scope>
    <source>
        <strain evidence="2">NY0173</strain>
    </source>
</reference>
<accession>A0A9K3CSG8</accession>
<organism evidence="2 3">
    <name type="scientific">Kipferlia bialata</name>
    <dbReference type="NCBI Taxonomy" id="797122"/>
    <lineage>
        <taxon>Eukaryota</taxon>
        <taxon>Metamonada</taxon>
        <taxon>Carpediemonas-like organisms</taxon>
        <taxon>Kipferlia</taxon>
    </lineage>
</organism>
<keyword evidence="1" id="KW-1133">Transmembrane helix</keyword>
<evidence type="ECO:0000313" key="3">
    <source>
        <dbReference type="Proteomes" id="UP000265618"/>
    </source>
</evidence>
<dbReference type="AlphaFoldDB" id="A0A9K3CSG8"/>
<protein>
    <submittedName>
        <fullName evidence="2">Uncharacterized protein</fullName>
    </submittedName>
</protein>
<sequence length="326" mass="37659">EGPISDTVAGDCVVPPGDRSTDIQDVPSNSPALKALLSERDTLRAKVAVYEAQAQGHNTTIQGQELTGVQGMFKKSDTRLFYVSLSQLLVAIGVLLVLVVIVASLVARCHGYVKRESWMHLDLLETEGERARYQYQYEREKASFLESERERENCQSLYERDMSLLDESEVERESEGERERYQSLYERDAALLVESEGERERYQSLHEKDRELLVESERVRERYQSLYETTTTEYKTYKVEAHGAYAELSAENDTLVRQSTKLRGTLREIEARPKEQALKECLMERSVDSDRYFALYEETVAMRAIMEDLRAKDLPRKYWTKSTVAY</sequence>
<dbReference type="EMBL" id="BDIP01000403">
    <property type="protein sequence ID" value="GIQ81470.1"/>
    <property type="molecule type" value="Genomic_DNA"/>
</dbReference>
<feature type="transmembrane region" description="Helical" evidence="1">
    <location>
        <begin position="80"/>
        <end position="107"/>
    </location>
</feature>
<proteinExistence type="predicted"/>
<feature type="non-terminal residue" evidence="2">
    <location>
        <position position="1"/>
    </location>
</feature>
<keyword evidence="3" id="KW-1185">Reference proteome</keyword>
<evidence type="ECO:0000256" key="1">
    <source>
        <dbReference type="SAM" id="Phobius"/>
    </source>
</evidence>
<evidence type="ECO:0000313" key="2">
    <source>
        <dbReference type="EMBL" id="GIQ81470.1"/>
    </source>
</evidence>
<keyword evidence="1" id="KW-0812">Transmembrane</keyword>
<gene>
    <name evidence="2" type="ORF">KIPB_002430</name>
</gene>
<keyword evidence="1" id="KW-0472">Membrane</keyword>